<comment type="caution">
    <text evidence="3">The sequence shown here is derived from an EMBL/GenBank/DDBJ whole genome shotgun (WGS) entry which is preliminary data.</text>
</comment>
<sequence>MTGKTSWLLAISLLLIGHAADAKAVNSAIEEEDKAYLLLCADPSPAENRFCEYNQKNFLSAYMQARAGIYQGQRNVAYMLGTRTPGVSLNPIQSCAWRMVIISAGHPQVDSSDTGNLNFACGRLNETEAGAARRRAAAISREIASAPPRLPQAAPSSVPRGRLDGTASPLVP</sequence>
<organism evidence="3 4">
    <name type="scientific">Pseudoroseomonas cervicalis ATCC 49957</name>
    <dbReference type="NCBI Taxonomy" id="525371"/>
    <lineage>
        <taxon>Bacteria</taxon>
        <taxon>Pseudomonadati</taxon>
        <taxon>Pseudomonadota</taxon>
        <taxon>Alphaproteobacteria</taxon>
        <taxon>Acetobacterales</taxon>
        <taxon>Roseomonadaceae</taxon>
        <taxon>Roseomonas</taxon>
    </lineage>
</organism>
<keyword evidence="4" id="KW-1185">Reference proteome</keyword>
<reference evidence="3 4" key="1">
    <citation type="submission" date="2010-04" db="EMBL/GenBank/DDBJ databases">
        <authorList>
            <person name="Qin X."/>
            <person name="Bachman B."/>
            <person name="Battles P."/>
            <person name="Bell A."/>
            <person name="Bess C."/>
            <person name="Bickham C."/>
            <person name="Chaboub L."/>
            <person name="Chen D."/>
            <person name="Coyle M."/>
            <person name="Deiros D.R."/>
            <person name="Dinh H."/>
            <person name="Forbes L."/>
            <person name="Fowler G."/>
            <person name="Francisco L."/>
            <person name="Fu Q."/>
            <person name="Gubbala S."/>
            <person name="Hale W."/>
            <person name="Han Y."/>
            <person name="Hemphill L."/>
            <person name="Highlander S.K."/>
            <person name="Hirani K."/>
            <person name="Hogues M."/>
            <person name="Jackson L."/>
            <person name="Jakkamsetti A."/>
            <person name="Javaid M."/>
            <person name="Jiang H."/>
            <person name="Korchina V."/>
            <person name="Kovar C."/>
            <person name="Lara F."/>
            <person name="Lee S."/>
            <person name="Mata R."/>
            <person name="Mathew T."/>
            <person name="Moen C."/>
            <person name="Morales K."/>
            <person name="Munidasa M."/>
            <person name="Nazareth L."/>
            <person name="Ngo R."/>
            <person name="Nguyen L."/>
            <person name="Okwuonu G."/>
            <person name="Ongeri F."/>
            <person name="Patil S."/>
            <person name="Petrosino J."/>
            <person name="Pham C."/>
            <person name="Pham P."/>
            <person name="Pu L.-L."/>
            <person name="Puazo M."/>
            <person name="Raj R."/>
            <person name="Reid J."/>
            <person name="Rouhana J."/>
            <person name="Saada N."/>
            <person name="Shang Y."/>
            <person name="Simmons D."/>
            <person name="Thornton R."/>
            <person name="Warren J."/>
            <person name="Weissenberger G."/>
            <person name="Zhang J."/>
            <person name="Zhang L."/>
            <person name="Zhou C."/>
            <person name="Zhu D."/>
            <person name="Muzny D."/>
            <person name="Worley K."/>
            <person name="Gibbs R."/>
        </authorList>
    </citation>
    <scope>NUCLEOTIDE SEQUENCE [LARGE SCALE GENOMIC DNA]</scope>
    <source>
        <strain evidence="3 4">ATCC 49957</strain>
    </source>
</reference>
<feature type="chain" id="PRO_5003076014" evidence="2">
    <location>
        <begin position="25"/>
        <end position="172"/>
    </location>
</feature>
<feature type="signal peptide" evidence="2">
    <location>
        <begin position="1"/>
        <end position="24"/>
    </location>
</feature>
<evidence type="ECO:0000256" key="1">
    <source>
        <dbReference type="SAM" id="MobiDB-lite"/>
    </source>
</evidence>
<name>D5RM47_9PROT</name>
<keyword evidence="2" id="KW-0732">Signal</keyword>
<evidence type="ECO:0000313" key="3">
    <source>
        <dbReference type="EMBL" id="EFH11599.1"/>
    </source>
</evidence>
<dbReference type="AlphaFoldDB" id="D5RM47"/>
<proteinExistence type="predicted"/>
<dbReference type="EMBL" id="ADVL01000351">
    <property type="protein sequence ID" value="EFH11599.1"/>
    <property type="molecule type" value="Genomic_DNA"/>
</dbReference>
<gene>
    <name evidence="3" type="ORF">HMPREF0731_2158</name>
</gene>
<accession>D5RM47</accession>
<dbReference type="HOGENOM" id="CLU_1554106_0_0_5"/>
<evidence type="ECO:0000313" key="4">
    <source>
        <dbReference type="Proteomes" id="UP000005324"/>
    </source>
</evidence>
<feature type="region of interest" description="Disordered" evidence="1">
    <location>
        <begin position="142"/>
        <end position="172"/>
    </location>
</feature>
<protein>
    <submittedName>
        <fullName evidence="3">Uncharacterized protein</fullName>
    </submittedName>
</protein>
<evidence type="ECO:0000256" key="2">
    <source>
        <dbReference type="SAM" id="SignalP"/>
    </source>
</evidence>
<dbReference type="Proteomes" id="UP000005324">
    <property type="component" value="Unassembled WGS sequence"/>
</dbReference>